<evidence type="ECO:0000256" key="1">
    <source>
        <dbReference type="ARBA" id="ARBA00004429"/>
    </source>
</evidence>
<feature type="transmembrane region" description="Helical" evidence="9">
    <location>
        <begin position="44"/>
        <end position="63"/>
    </location>
</feature>
<protein>
    <submittedName>
        <fullName evidence="11">TRAP transporter small permease</fullName>
    </submittedName>
</protein>
<sequence length="159" mass="18265">MNPVNIISKLLKTLTILTFSALVIIVLIQIIARYTPISIVWTEELSRFLFVYSIAFGAPVAMERREYVRVDLLLDLVPNKIRKYVDSLIYLVIGLFSGFLIYYSYEFALLGANQSSATMQVEMYYVNLSMVLTFSLLTLYSFVNIYELLKGKQKESVES</sequence>
<dbReference type="InterPro" id="IPR007387">
    <property type="entry name" value="TRAP_DctQ"/>
</dbReference>
<evidence type="ECO:0000256" key="7">
    <source>
        <dbReference type="ARBA" id="ARBA00023136"/>
    </source>
</evidence>
<evidence type="ECO:0000256" key="2">
    <source>
        <dbReference type="ARBA" id="ARBA00022448"/>
    </source>
</evidence>
<comment type="caution">
    <text evidence="11">The sequence shown here is derived from an EMBL/GenBank/DDBJ whole genome shotgun (WGS) entry which is preliminary data.</text>
</comment>
<comment type="similarity">
    <text evidence="8">Belongs to the TRAP transporter small permease family.</text>
</comment>
<evidence type="ECO:0000256" key="5">
    <source>
        <dbReference type="ARBA" id="ARBA00022692"/>
    </source>
</evidence>
<dbReference type="PANTHER" id="PTHR35011">
    <property type="entry name" value="2,3-DIKETO-L-GULONATE TRAP TRANSPORTER SMALL PERMEASE PROTEIN YIAM"/>
    <property type="match status" value="1"/>
</dbReference>
<evidence type="ECO:0000256" key="4">
    <source>
        <dbReference type="ARBA" id="ARBA00022519"/>
    </source>
</evidence>
<dbReference type="EMBL" id="JBHTBY010000002">
    <property type="protein sequence ID" value="MFC7320038.1"/>
    <property type="molecule type" value="Genomic_DNA"/>
</dbReference>
<evidence type="ECO:0000313" key="11">
    <source>
        <dbReference type="EMBL" id="MFC7320038.1"/>
    </source>
</evidence>
<feature type="transmembrane region" description="Helical" evidence="9">
    <location>
        <begin position="125"/>
        <end position="146"/>
    </location>
</feature>
<keyword evidence="4" id="KW-0997">Cell inner membrane</keyword>
<dbReference type="Proteomes" id="UP001596494">
    <property type="component" value="Unassembled WGS sequence"/>
</dbReference>
<proteinExistence type="inferred from homology"/>
<keyword evidence="3" id="KW-1003">Cell membrane</keyword>
<comment type="subcellular location">
    <subcellularLocation>
        <location evidence="1">Cell inner membrane</location>
        <topology evidence="1">Multi-pass membrane protein</topology>
    </subcellularLocation>
</comment>
<keyword evidence="5 9" id="KW-0812">Transmembrane</keyword>
<dbReference type="RefSeq" id="WP_289217059.1">
    <property type="nucleotide sequence ID" value="NZ_JAPVRC010000011.1"/>
</dbReference>
<accession>A0ABW2K074</accession>
<feature type="transmembrane region" description="Helical" evidence="9">
    <location>
        <begin position="84"/>
        <end position="105"/>
    </location>
</feature>
<dbReference type="InterPro" id="IPR055348">
    <property type="entry name" value="DctQ"/>
</dbReference>
<dbReference type="PANTHER" id="PTHR35011:SF2">
    <property type="entry name" value="2,3-DIKETO-L-GULONATE TRAP TRANSPORTER SMALL PERMEASE PROTEIN YIAM"/>
    <property type="match status" value="1"/>
</dbReference>
<feature type="transmembrane region" description="Helical" evidence="9">
    <location>
        <begin position="12"/>
        <end position="32"/>
    </location>
</feature>
<keyword evidence="2" id="KW-0813">Transport</keyword>
<evidence type="ECO:0000256" key="9">
    <source>
        <dbReference type="SAM" id="Phobius"/>
    </source>
</evidence>
<reference evidence="12" key="1">
    <citation type="journal article" date="2019" name="Int. J. Syst. Evol. Microbiol.">
        <title>The Global Catalogue of Microorganisms (GCM) 10K type strain sequencing project: providing services to taxonomists for standard genome sequencing and annotation.</title>
        <authorList>
            <consortium name="The Broad Institute Genomics Platform"/>
            <consortium name="The Broad Institute Genome Sequencing Center for Infectious Disease"/>
            <person name="Wu L."/>
            <person name="Ma J."/>
        </authorList>
    </citation>
    <scope>NUCLEOTIDE SEQUENCE [LARGE SCALE GENOMIC DNA]</scope>
    <source>
        <strain evidence="12">CCUG 73951</strain>
    </source>
</reference>
<feature type="domain" description="Tripartite ATP-independent periplasmic transporters DctQ component" evidence="10">
    <location>
        <begin position="22"/>
        <end position="150"/>
    </location>
</feature>
<keyword evidence="7 9" id="KW-0472">Membrane</keyword>
<dbReference type="Pfam" id="PF04290">
    <property type="entry name" value="DctQ"/>
    <property type="match status" value="1"/>
</dbReference>
<gene>
    <name evidence="11" type="ORF">ACFQMN_03955</name>
</gene>
<organism evidence="11 12">
    <name type="scientific">Halobacillus campisalis</name>
    <dbReference type="NCBI Taxonomy" id="435909"/>
    <lineage>
        <taxon>Bacteria</taxon>
        <taxon>Bacillati</taxon>
        <taxon>Bacillota</taxon>
        <taxon>Bacilli</taxon>
        <taxon>Bacillales</taxon>
        <taxon>Bacillaceae</taxon>
        <taxon>Halobacillus</taxon>
    </lineage>
</organism>
<keyword evidence="12" id="KW-1185">Reference proteome</keyword>
<evidence type="ECO:0000256" key="8">
    <source>
        <dbReference type="ARBA" id="ARBA00038436"/>
    </source>
</evidence>
<evidence type="ECO:0000256" key="6">
    <source>
        <dbReference type="ARBA" id="ARBA00022989"/>
    </source>
</evidence>
<evidence type="ECO:0000313" key="12">
    <source>
        <dbReference type="Proteomes" id="UP001596494"/>
    </source>
</evidence>
<evidence type="ECO:0000259" key="10">
    <source>
        <dbReference type="Pfam" id="PF04290"/>
    </source>
</evidence>
<keyword evidence="6 9" id="KW-1133">Transmembrane helix</keyword>
<name>A0ABW2K074_9BACI</name>
<evidence type="ECO:0000256" key="3">
    <source>
        <dbReference type="ARBA" id="ARBA00022475"/>
    </source>
</evidence>